<keyword evidence="6 8" id="KW-0862">Zinc</keyword>
<dbReference type="Gene3D" id="2.30.40.10">
    <property type="entry name" value="Urease, subunit C, domain 1"/>
    <property type="match status" value="1"/>
</dbReference>
<comment type="catalytic activity">
    <reaction evidence="8">
        <text>guanine + H2O + H(+) = xanthine + NH4(+)</text>
        <dbReference type="Rhea" id="RHEA:14665"/>
        <dbReference type="ChEBI" id="CHEBI:15377"/>
        <dbReference type="ChEBI" id="CHEBI:15378"/>
        <dbReference type="ChEBI" id="CHEBI:16235"/>
        <dbReference type="ChEBI" id="CHEBI:17712"/>
        <dbReference type="ChEBI" id="CHEBI:28938"/>
        <dbReference type="EC" id="3.5.4.3"/>
    </reaction>
</comment>
<name>A0A1S8TEF2_9CLOT</name>
<dbReference type="Proteomes" id="UP000190890">
    <property type="component" value="Unassembled WGS sequence"/>
</dbReference>
<evidence type="ECO:0000256" key="2">
    <source>
        <dbReference type="ARBA" id="ARBA00006745"/>
    </source>
</evidence>
<dbReference type="GO" id="GO:0005829">
    <property type="term" value="C:cytosol"/>
    <property type="evidence" value="ECO:0007669"/>
    <property type="project" value="TreeGrafter"/>
</dbReference>
<dbReference type="STRING" id="29367.CLPUN_28000"/>
<evidence type="ECO:0000256" key="8">
    <source>
        <dbReference type="RuleBase" id="RU366009"/>
    </source>
</evidence>
<evidence type="ECO:0000256" key="1">
    <source>
        <dbReference type="ARBA" id="ARBA00004984"/>
    </source>
</evidence>
<dbReference type="GO" id="GO:0008270">
    <property type="term" value="F:zinc ion binding"/>
    <property type="evidence" value="ECO:0007669"/>
    <property type="project" value="UniProtKB-UniRule"/>
</dbReference>
<dbReference type="AlphaFoldDB" id="A0A1S8TEF2"/>
<evidence type="ECO:0000256" key="5">
    <source>
        <dbReference type="ARBA" id="ARBA00022801"/>
    </source>
</evidence>
<dbReference type="SUPFAM" id="SSF51556">
    <property type="entry name" value="Metallo-dependent hydrolases"/>
    <property type="match status" value="1"/>
</dbReference>
<dbReference type="InterPro" id="IPR006680">
    <property type="entry name" value="Amidohydro-rel"/>
</dbReference>
<protein>
    <recommendedName>
        <fullName evidence="3 7">Guanine deaminase</fullName>
        <shortName evidence="8">Guanase</shortName>
        <ecNumber evidence="3 7">3.5.4.3</ecNumber>
    </recommendedName>
    <alternativeName>
        <fullName evidence="8">Guanine aminohydrolase</fullName>
    </alternativeName>
</protein>
<dbReference type="Pfam" id="PF01979">
    <property type="entry name" value="Amidohydro_1"/>
    <property type="match status" value="1"/>
</dbReference>
<dbReference type="EC" id="3.5.4.3" evidence="3 7"/>
<dbReference type="InterPro" id="IPR051607">
    <property type="entry name" value="Metallo-dep_hydrolases"/>
</dbReference>
<evidence type="ECO:0000259" key="9">
    <source>
        <dbReference type="Pfam" id="PF01979"/>
    </source>
</evidence>
<keyword evidence="5 8" id="KW-0378">Hydrolase</keyword>
<evidence type="ECO:0000313" key="11">
    <source>
        <dbReference type="Proteomes" id="UP000190890"/>
    </source>
</evidence>
<comment type="similarity">
    <text evidence="2 8">Belongs to the metallo-dependent hydrolases superfamily. ATZ/TRZ family.</text>
</comment>
<comment type="cofactor">
    <cofactor evidence="8">
        <name>Zn(2+)</name>
        <dbReference type="ChEBI" id="CHEBI:29105"/>
    </cofactor>
    <text evidence="8">Binds 1 zinc ion per subunit.</text>
</comment>
<dbReference type="OrthoDB" id="9807210at2"/>
<evidence type="ECO:0000256" key="4">
    <source>
        <dbReference type="ARBA" id="ARBA00022723"/>
    </source>
</evidence>
<dbReference type="GO" id="GO:0006147">
    <property type="term" value="P:guanine catabolic process"/>
    <property type="evidence" value="ECO:0007669"/>
    <property type="project" value="UniProtKB-UniRule"/>
</dbReference>
<dbReference type="NCBIfam" id="TIGR02967">
    <property type="entry name" value="guan_deamin"/>
    <property type="match status" value="1"/>
</dbReference>
<evidence type="ECO:0000313" key="10">
    <source>
        <dbReference type="EMBL" id="OOM76187.1"/>
    </source>
</evidence>
<evidence type="ECO:0000256" key="7">
    <source>
        <dbReference type="NCBIfam" id="TIGR02967"/>
    </source>
</evidence>
<comment type="pathway">
    <text evidence="1 8">Purine metabolism; guanine degradation; xanthine from guanine: step 1/1.</text>
</comment>
<dbReference type="UniPathway" id="UPA00603">
    <property type="reaction ID" value="UER00660"/>
</dbReference>
<evidence type="ECO:0000256" key="6">
    <source>
        <dbReference type="ARBA" id="ARBA00022833"/>
    </source>
</evidence>
<dbReference type="InterPro" id="IPR032466">
    <property type="entry name" value="Metal_Hydrolase"/>
</dbReference>
<comment type="function">
    <text evidence="8">Catalyzes the hydrolytic deamination of guanine, producing xanthine and ammonia.</text>
</comment>
<dbReference type="SUPFAM" id="SSF51338">
    <property type="entry name" value="Composite domain of metallo-dependent hydrolases"/>
    <property type="match status" value="2"/>
</dbReference>
<dbReference type="PANTHER" id="PTHR11271:SF6">
    <property type="entry name" value="GUANINE DEAMINASE"/>
    <property type="match status" value="1"/>
</dbReference>
<dbReference type="PANTHER" id="PTHR11271">
    <property type="entry name" value="GUANINE DEAMINASE"/>
    <property type="match status" value="1"/>
</dbReference>
<dbReference type="EMBL" id="LZZM01000176">
    <property type="protein sequence ID" value="OOM76187.1"/>
    <property type="molecule type" value="Genomic_DNA"/>
</dbReference>
<dbReference type="RefSeq" id="WP_077847895.1">
    <property type="nucleotide sequence ID" value="NZ_LZZM01000176.1"/>
</dbReference>
<dbReference type="InterPro" id="IPR011059">
    <property type="entry name" value="Metal-dep_hydrolase_composite"/>
</dbReference>
<comment type="caution">
    <text evidence="10">The sequence shown here is derived from an EMBL/GenBank/DDBJ whole genome shotgun (WGS) entry which is preliminary data.</text>
</comment>
<dbReference type="InterPro" id="IPR014311">
    <property type="entry name" value="Guanine_deaminase"/>
</dbReference>
<feature type="domain" description="Amidohydrolase-related" evidence="9">
    <location>
        <begin position="63"/>
        <end position="424"/>
    </location>
</feature>
<reference evidence="10 11" key="1">
    <citation type="submission" date="2016-05" db="EMBL/GenBank/DDBJ databases">
        <title>Microbial solvent formation.</title>
        <authorList>
            <person name="Poehlein A."/>
            <person name="Montoya Solano J.D."/>
            <person name="Flitsch S."/>
            <person name="Krabben P."/>
            <person name="Duerre P."/>
            <person name="Daniel R."/>
        </authorList>
    </citation>
    <scope>NUCLEOTIDE SEQUENCE [LARGE SCALE GENOMIC DNA]</scope>
    <source>
        <strain evidence="10 11">DSM 2619</strain>
    </source>
</reference>
<keyword evidence="4 8" id="KW-0479">Metal-binding</keyword>
<sequence>MACFKEKIKILKGNIVHTKTSEAFNIVENGYIVVKENSVEGVYDKLPGKYEGITVKDYGDKLIIPGFVDLHTHAPQFAIKGIGYDKELIPWLETYTFPEEAKFKDKGYAEKIYKEFVEELCNQGTTRAVIFGTIHEESTEILMKLLDDKGITSYVGKVNMDRNCPDTLKEDSDESIKKTIQWIENCSGKYKFVKPIVTPRFVPSCTGYLMEELGKIAEKYNLPVQSHLAENPSEIEWVNELHPDCKNYGDVYDKFNLFGQTKTIMAHCVHLTEEEIAKIKMNEVVIAHCPTSNVNLSSGISPISKLLKKNIQMGLGSDISGGETLNMFSVMASAIKMSKLRYVCFKEEEKPLTIQEAFYLATKGGGRFFGRVGSFEEGYEFDALVIDDKNLWKVSKGSIEERIERLIYFGNEENIINKYLSGKVLN</sequence>
<evidence type="ECO:0000256" key="3">
    <source>
        <dbReference type="ARBA" id="ARBA00012781"/>
    </source>
</evidence>
<dbReference type="GO" id="GO:0008892">
    <property type="term" value="F:guanine deaminase activity"/>
    <property type="evidence" value="ECO:0007669"/>
    <property type="project" value="UniProtKB-UniRule"/>
</dbReference>
<organism evidence="10 11">
    <name type="scientific">Clostridium puniceum</name>
    <dbReference type="NCBI Taxonomy" id="29367"/>
    <lineage>
        <taxon>Bacteria</taxon>
        <taxon>Bacillati</taxon>
        <taxon>Bacillota</taxon>
        <taxon>Clostridia</taxon>
        <taxon>Eubacteriales</taxon>
        <taxon>Clostridiaceae</taxon>
        <taxon>Clostridium</taxon>
    </lineage>
</organism>
<dbReference type="FunFam" id="3.20.20.140:FF:000022">
    <property type="entry name" value="Guanine deaminase"/>
    <property type="match status" value="1"/>
</dbReference>
<gene>
    <name evidence="10" type="primary">guaD</name>
    <name evidence="10" type="ORF">CLPUN_28000</name>
</gene>
<proteinExistence type="inferred from homology"/>
<dbReference type="Gene3D" id="3.20.20.140">
    <property type="entry name" value="Metal-dependent hydrolases"/>
    <property type="match status" value="1"/>
</dbReference>
<keyword evidence="11" id="KW-1185">Reference proteome</keyword>
<accession>A0A1S8TEF2</accession>